<feature type="compositionally biased region" description="Polar residues" evidence="9">
    <location>
        <begin position="499"/>
        <end position="527"/>
    </location>
</feature>
<keyword evidence="12" id="KW-1185">Reference proteome</keyword>
<dbReference type="FunFam" id="1.20.120.1900:FF:000005">
    <property type="entry name" value="Gamma-tubulin complex component"/>
    <property type="match status" value="1"/>
</dbReference>
<evidence type="ECO:0000256" key="6">
    <source>
        <dbReference type="ARBA" id="ARBA00093416"/>
    </source>
</evidence>
<evidence type="ECO:0000259" key="10">
    <source>
        <dbReference type="Pfam" id="PF04130"/>
    </source>
</evidence>
<dbReference type="Pfam" id="PF17681">
    <property type="entry name" value="GCP_N_terminal"/>
    <property type="match status" value="1"/>
</dbReference>
<feature type="region of interest" description="Disordered" evidence="9">
    <location>
        <begin position="497"/>
        <end position="527"/>
    </location>
</feature>
<evidence type="ECO:0000313" key="12">
    <source>
        <dbReference type="Proteomes" id="UP000085678"/>
    </source>
</evidence>
<dbReference type="InterPro" id="IPR041470">
    <property type="entry name" value="GCP_N"/>
</dbReference>
<comment type="similarity">
    <text evidence="2 8">Belongs to the TUBGCP family.</text>
</comment>
<dbReference type="GO" id="GO:0000278">
    <property type="term" value="P:mitotic cell cycle"/>
    <property type="evidence" value="ECO:0007669"/>
    <property type="project" value="TreeGrafter"/>
</dbReference>
<dbReference type="GO" id="GO:0005813">
    <property type="term" value="C:centrosome"/>
    <property type="evidence" value="ECO:0007669"/>
    <property type="project" value="UniProtKB-SubCell"/>
</dbReference>
<comment type="function">
    <text evidence="6">Component of the gamma-tubulin ring complex (gTuRC) which mediates microtubule nucleation. The gTuRC regulates the minus-end nucleation of alpha-beta tubulin heterodimers that grow into microtubule protafilaments, a critical step in centrosome duplication and spindle formation.</text>
</comment>
<evidence type="ECO:0000256" key="7">
    <source>
        <dbReference type="ARBA" id="ARBA00093551"/>
    </source>
</evidence>
<dbReference type="GO" id="GO:0007020">
    <property type="term" value="P:microtubule nucleation"/>
    <property type="evidence" value="ECO:0007669"/>
    <property type="project" value="InterPro"/>
</dbReference>
<dbReference type="GeneID" id="106176750"/>
<dbReference type="STRING" id="7574.A0A1S3JWN5"/>
<dbReference type="GO" id="GO:0051011">
    <property type="term" value="F:microtubule minus-end binding"/>
    <property type="evidence" value="ECO:0007669"/>
    <property type="project" value="TreeGrafter"/>
</dbReference>
<evidence type="ECO:0000256" key="4">
    <source>
        <dbReference type="ARBA" id="ARBA00022701"/>
    </source>
</evidence>
<dbReference type="KEGG" id="lak:106176750"/>
<dbReference type="InterPro" id="IPR059169">
    <property type="entry name" value="GCP5_N_ext"/>
</dbReference>
<proteinExistence type="inferred from homology"/>
<keyword evidence="4 8" id="KW-0493">Microtubule</keyword>
<name>A0A1S3JWN5_LINAN</name>
<evidence type="ECO:0000256" key="3">
    <source>
        <dbReference type="ARBA" id="ARBA00022490"/>
    </source>
</evidence>
<dbReference type="GO" id="GO:0000922">
    <property type="term" value="C:spindle pole"/>
    <property type="evidence" value="ECO:0007669"/>
    <property type="project" value="InterPro"/>
</dbReference>
<accession>A0A1S3JWN5</accession>
<dbReference type="GO" id="GO:0051225">
    <property type="term" value="P:spindle assembly"/>
    <property type="evidence" value="ECO:0007669"/>
    <property type="project" value="TreeGrafter"/>
</dbReference>
<dbReference type="Gene3D" id="1.20.120.1900">
    <property type="entry name" value="Gamma-tubulin complex, C-terminal domain"/>
    <property type="match status" value="1"/>
</dbReference>
<dbReference type="GO" id="GO:0051321">
    <property type="term" value="P:meiotic cell cycle"/>
    <property type="evidence" value="ECO:0007669"/>
    <property type="project" value="TreeGrafter"/>
</dbReference>
<sequence length="1000" mass="115231">MKMARWVKVEKETGKLINAIAGFEQGEENYDLCLQFALSNFKYHRFLAVDSHKVSRALKGIHEKLRIHSNHVEAEKFNSLTDSFLTSPVFEGKTEGKTDTHYALLSLLLTLADAPTRSTYEEGQKEEVQEEVEVFDWGAYLMEGLEPDGPYPESPVWSEDEEEEEDRQPHVGQREAVVALDDSGITVEEDPSRSTLAIVDTGQSWLTRNVVVQYWRGGSDHSVHSFQYSASLSREMEIHLRSSNLFYNDRGSTLVTETQAIRETLWLLSGVPESYIFTLDRDGKFAVRDGLKFSHLTQESLLTFLRRTATYGNIVYQLQQFVEAVLMNSYHDNSAAAVSQTHQAYATTTATYLQNLKKQMTILEKQAMAQEETMTLLTLTHDLRPRFHELEVLHRVHQEGIVNCRGSHSEQASHLLSTLYDTICEYDSTGEDGVLTVSLLLPLWIQTAKPYIDIIDGWITHGNLTDPVKEFIIQRNDNVKALDEKFWETAFSLHCSPTVEGSSSSEDITPGFTSNQEGTTQSDEQTYRKSSWAPTFLRPVLNHVIFAGKSMEMFQNLGRLLDVVEGGQGSHPKPLYDTFVENLRDFLVHQDVPSKPMEQSPQNHNTLYITAHVSQQMLVKGTNDPLLRVNFAGIFRLTAGDVVETDMEQYNFSDMLEGETLQPIQVVLRHCLYPHITQKYNRVCTKLLDTLKTDYKMLHYMETMRKFFLMEAGDTMYDFYREIFVKLQLKEQWQDMSFLNVALHDTLQAHFPQEADKLFVSVQSTGEKGRDRHPIQALEGLTLHYKVPWPVDVVINTKCQEIYNKIFQFLLQIKRAKFCLDRLKFDDLEKSDPLAESNEEEERAEKTMPYNLIHRVQIFRLRLMHFVNSLHQYIMTRILHSTGLEFQNEVELATDLDQVIYIHNNYVSKIHERCLLHKRVAMIKETVTRVLNIAVGFQEKWNAGIDNISEKYLKHVEDEFKNCVKFLTSFLNNVIKRGSFPHLESLAFSLSTSLEQQQTR</sequence>
<dbReference type="CDD" id="cd22572">
    <property type="entry name" value="GCP5_NTD"/>
    <property type="match status" value="1"/>
</dbReference>
<dbReference type="PANTHER" id="PTHR19302:SF33">
    <property type="entry name" value="GAMMA-TUBULIN COMPLEX COMPONENT 5"/>
    <property type="match status" value="1"/>
</dbReference>
<comment type="subunit">
    <text evidence="7">Component of the gamma-tubulin ring complex (gTuRC) consisting of TUBGCP2, TUBGCP3, TUBGCP4, TUBGCP5 and TUBGCP6 and gamma-tubulin TUBG1 or TUBG2. TUBGCP2, TUBGCP3, TUBGCP4, TUBGCP5 and TUBGCP6 assemble in a 5:5:2:1:1 stoichiometry; each is associated with a gamma-tubulin, thereby arranging 14 gamma-tubulins in a helical manner. Gamma-tubulin at the first position is blocked by TUBGCP3 at the last position, allowing 13 protafilaments to grow into a microtubule. The gTuRC (via TUBGCP3 and TUBGCP6) interacts with ACTB and MZT1; the interactions form a luminal bridge that stabilizes the initial structure during complex assembly. The gTuRC (via TUBGCP2) interacts with MZT2A/MZT2B and CDK5RAP2 (via CM1 motif); the interactions play a role in gTuRC activation.</text>
</comment>
<keyword evidence="5 8" id="KW-0206">Cytoskeleton</keyword>
<keyword evidence="3 8" id="KW-0963">Cytoplasm</keyword>
<feature type="domain" description="Gamma tubulin complex component C-terminal" evidence="10">
    <location>
        <begin position="701"/>
        <end position="991"/>
    </location>
</feature>
<evidence type="ECO:0000256" key="8">
    <source>
        <dbReference type="RuleBase" id="RU363050"/>
    </source>
</evidence>
<dbReference type="InterPro" id="IPR007259">
    <property type="entry name" value="GCP"/>
</dbReference>
<dbReference type="PANTHER" id="PTHR19302">
    <property type="entry name" value="GAMMA TUBULIN COMPLEX PROTEIN"/>
    <property type="match status" value="1"/>
</dbReference>
<evidence type="ECO:0000256" key="1">
    <source>
        <dbReference type="ARBA" id="ARBA00004300"/>
    </source>
</evidence>
<dbReference type="OrthoDB" id="66546at2759"/>
<feature type="region of interest" description="Disordered" evidence="9">
    <location>
        <begin position="148"/>
        <end position="171"/>
    </location>
</feature>
<dbReference type="InParanoid" id="A0A1S3JWN5"/>
<dbReference type="AlphaFoldDB" id="A0A1S3JWN5"/>
<evidence type="ECO:0000256" key="9">
    <source>
        <dbReference type="SAM" id="MobiDB-lite"/>
    </source>
</evidence>
<reference evidence="13" key="1">
    <citation type="submission" date="2025-08" db="UniProtKB">
        <authorList>
            <consortium name="RefSeq"/>
        </authorList>
    </citation>
    <scope>IDENTIFICATION</scope>
    <source>
        <tissue evidence="13">Gonads</tissue>
    </source>
</reference>
<organism evidence="12 13">
    <name type="scientific">Lingula anatina</name>
    <name type="common">Brachiopod</name>
    <name type="synonym">Lingula unguis</name>
    <dbReference type="NCBI Taxonomy" id="7574"/>
    <lineage>
        <taxon>Eukaryota</taxon>
        <taxon>Metazoa</taxon>
        <taxon>Spiralia</taxon>
        <taxon>Lophotrochozoa</taxon>
        <taxon>Brachiopoda</taxon>
        <taxon>Linguliformea</taxon>
        <taxon>Lingulata</taxon>
        <taxon>Lingulida</taxon>
        <taxon>Linguloidea</taxon>
        <taxon>Lingulidae</taxon>
        <taxon>Lingula</taxon>
    </lineage>
</organism>
<evidence type="ECO:0000313" key="13">
    <source>
        <dbReference type="RefSeq" id="XP_013414717.1"/>
    </source>
</evidence>
<dbReference type="GO" id="GO:0000930">
    <property type="term" value="C:gamma-tubulin complex"/>
    <property type="evidence" value="ECO:0007669"/>
    <property type="project" value="TreeGrafter"/>
</dbReference>
<dbReference type="GO" id="GO:0031122">
    <property type="term" value="P:cytoplasmic microtubule organization"/>
    <property type="evidence" value="ECO:0007669"/>
    <property type="project" value="TreeGrafter"/>
</dbReference>
<evidence type="ECO:0000256" key="5">
    <source>
        <dbReference type="ARBA" id="ARBA00023212"/>
    </source>
</evidence>
<dbReference type="GO" id="GO:0043015">
    <property type="term" value="F:gamma-tubulin binding"/>
    <property type="evidence" value="ECO:0007669"/>
    <property type="project" value="InterPro"/>
</dbReference>
<dbReference type="GO" id="GO:0005874">
    <property type="term" value="C:microtubule"/>
    <property type="evidence" value="ECO:0007669"/>
    <property type="project" value="UniProtKB-KW"/>
</dbReference>
<comment type="subcellular location">
    <subcellularLocation>
        <location evidence="1">Cytoplasm</location>
        <location evidence="1">Cytoskeleton</location>
        <location evidence="1">Microtubule organizing center</location>
        <location evidence="1">Centrosome</location>
    </subcellularLocation>
</comment>
<dbReference type="FunCoup" id="A0A1S3JWN5">
    <property type="interactions" value="443"/>
</dbReference>
<dbReference type="InterPro" id="IPR040457">
    <property type="entry name" value="GCP_C"/>
</dbReference>
<gene>
    <name evidence="13" type="primary">LOC106176750</name>
</gene>
<evidence type="ECO:0000256" key="2">
    <source>
        <dbReference type="ARBA" id="ARBA00010337"/>
    </source>
</evidence>
<dbReference type="RefSeq" id="XP_013414717.1">
    <property type="nucleotide sequence ID" value="XM_013559263.2"/>
</dbReference>
<dbReference type="InterPro" id="IPR042241">
    <property type="entry name" value="GCP_C_sf"/>
</dbReference>
<dbReference type="Proteomes" id="UP000085678">
    <property type="component" value="Unplaced"/>
</dbReference>
<feature type="domain" description="Gamma tubulin complex component protein N-terminal" evidence="11">
    <location>
        <begin position="261"/>
        <end position="580"/>
    </location>
</feature>
<evidence type="ECO:0000259" key="11">
    <source>
        <dbReference type="Pfam" id="PF17681"/>
    </source>
</evidence>
<protein>
    <recommendedName>
        <fullName evidence="8">Gamma-tubulin complex component</fullName>
    </recommendedName>
</protein>
<dbReference type="Pfam" id="PF04130">
    <property type="entry name" value="GCP_C_terminal"/>
    <property type="match status" value="1"/>
</dbReference>